<evidence type="ECO:0000313" key="1">
    <source>
        <dbReference type="EMBL" id="VEI13650.1"/>
    </source>
</evidence>
<dbReference type="InterPro" id="IPR018766">
    <property type="entry name" value="Zinicin_2"/>
</dbReference>
<dbReference type="AlphaFoldDB" id="A0A3S5EW43"/>
<dbReference type="PANTHER" id="PTHR39420:SF1">
    <property type="entry name" value="HYDROLASE"/>
    <property type="match status" value="1"/>
</dbReference>
<dbReference type="InterPro" id="IPR042271">
    <property type="entry name" value="Zinicin_2_N"/>
</dbReference>
<dbReference type="KEGG" id="tbw:NCTC13354_01371"/>
<accession>A0A3S5EW43</accession>
<organism evidence="1 2">
    <name type="scientific">Trueperella bialowiezensis</name>
    <dbReference type="NCBI Taxonomy" id="312285"/>
    <lineage>
        <taxon>Bacteria</taxon>
        <taxon>Bacillati</taxon>
        <taxon>Actinomycetota</taxon>
        <taxon>Actinomycetes</taxon>
        <taxon>Actinomycetales</taxon>
        <taxon>Actinomycetaceae</taxon>
        <taxon>Trueperella</taxon>
    </lineage>
</organism>
<dbReference type="Pfam" id="PF10103">
    <property type="entry name" value="Zincin_2"/>
    <property type="match status" value="1"/>
</dbReference>
<protein>
    <submittedName>
        <fullName evidence="1">Uncharacterized conserved protein</fullName>
    </submittedName>
</protein>
<evidence type="ECO:0000313" key="2">
    <source>
        <dbReference type="Proteomes" id="UP000269542"/>
    </source>
</evidence>
<dbReference type="PANTHER" id="PTHR39420">
    <property type="match status" value="1"/>
</dbReference>
<dbReference type="RefSeq" id="WP_126416733.1">
    <property type="nucleotide sequence ID" value="NZ_LR134476.1"/>
</dbReference>
<dbReference type="Gene3D" id="1.20.150.30">
    <property type="entry name" value="Zincin-like metallopeptidase, N-terminal domain"/>
    <property type="match status" value="1"/>
</dbReference>
<dbReference type="SUPFAM" id="SSF55486">
    <property type="entry name" value="Metalloproteases ('zincins'), catalytic domain"/>
    <property type="match status" value="1"/>
</dbReference>
<gene>
    <name evidence="1" type="ORF">NCTC13354_01371</name>
</gene>
<dbReference type="EMBL" id="LR134476">
    <property type="protein sequence ID" value="VEI13650.1"/>
    <property type="molecule type" value="Genomic_DNA"/>
</dbReference>
<proteinExistence type="predicted"/>
<name>A0A3S5EW43_9ACTO</name>
<reference evidence="1 2" key="1">
    <citation type="submission" date="2018-12" db="EMBL/GenBank/DDBJ databases">
        <authorList>
            <consortium name="Pathogen Informatics"/>
        </authorList>
    </citation>
    <scope>NUCLEOTIDE SEQUENCE [LARGE SCALE GENOMIC DNA]</scope>
    <source>
        <strain evidence="1 2">NCTC13354</strain>
    </source>
</reference>
<sequence>MKNSGRRIHPGKIRALSRVLSGGGPALPEAKASATVDTLRTQARRAPELVAQITELEDAAKVAAQAEVLVVDRATWAGGAAASIAAMLPPEDSPVGTPELGLALVAFAPRILGQYDPYSAPDSPGRLYLVAPNIADFRAAYDLDQRDLARWVAVHELTHAVQFAAAPWLREAVVERVAKILRLGEGDEPDTPESDAAGEQLFSEVKAIMTLLEGHAEYVMNNVPRQRMPGRDRIVEAMTDRRTPKNPLIAFLSKKLGVAEKLAQYTGGEKFVAAVVDAAGMDGFNRVFEREENLPTSHELESPAAWVARVIGQDA</sequence>
<keyword evidence="2" id="KW-1185">Reference proteome</keyword>
<dbReference type="Proteomes" id="UP000269542">
    <property type="component" value="Chromosome"/>
</dbReference>
<dbReference type="OrthoDB" id="142939at2"/>